<evidence type="ECO:0000259" key="10">
    <source>
        <dbReference type="PROSITE" id="PS50110"/>
    </source>
</evidence>
<proteinExistence type="predicted"/>
<dbReference type="PROSITE" id="PS50109">
    <property type="entry name" value="HIS_KIN"/>
    <property type="match status" value="1"/>
</dbReference>
<feature type="transmembrane region" description="Helical" evidence="8">
    <location>
        <begin position="6"/>
        <end position="26"/>
    </location>
</feature>
<keyword evidence="6" id="KW-0378">Hydrolase</keyword>
<dbReference type="Gene3D" id="3.40.50.2300">
    <property type="match status" value="2"/>
</dbReference>
<feature type="modified residue" description="4-aspartylphosphate" evidence="7">
    <location>
        <position position="840"/>
    </location>
</feature>
<keyword evidence="8" id="KW-0812">Transmembrane</keyword>
<keyword evidence="12" id="KW-1185">Reference proteome</keyword>
<dbReference type="EC" id="2.7.13.3" evidence="2"/>
<dbReference type="InterPro" id="IPR001789">
    <property type="entry name" value="Sig_transdc_resp-reg_receiver"/>
</dbReference>
<dbReference type="InterPro" id="IPR005467">
    <property type="entry name" value="His_kinase_dom"/>
</dbReference>
<dbReference type="SMART" id="SM00388">
    <property type="entry name" value="HisKA"/>
    <property type="match status" value="1"/>
</dbReference>
<dbReference type="InterPro" id="IPR036890">
    <property type="entry name" value="HATPase_C_sf"/>
</dbReference>
<evidence type="ECO:0000256" key="8">
    <source>
        <dbReference type="SAM" id="Phobius"/>
    </source>
</evidence>
<keyword evidence="4 11" id="KW-0808">Transferase</keyword>
<keyword evidence="8" id="KW-1133">Transmembrane helix</keyword>
<evidence type="ECO:0000256" key="1">
    <source>
        <dbReference type="ARBA" id="ARBA00000085"/>
    </source>
</evidence>
<name>A0ABN8DZV1_9VIBR</name>
<comment type="caution">
    <text evidence="11">The sequence shown here is derived from an EMBL/GenBank/DDBJ whole genome shotgun (WGS) entry which is preliminary data.</text>
</comment>
<dbReference type="CDD" id="cd17546">
    <property type="entry name" value="REC_hyHK_CKI1_RcsC-like"/>
    <property type="match status" value="1"/>
</dbReference>
<dbReference type="SUPFAM" id="SSF55874">
    <property type="entry name" value="ATPase domain of HSP90 chaperone/DNA topoisomerase II/histidine kinase"/>
    <property type="match status" value="1"/>
</dbReference>
<evidence type="ECO:0000256" key="6">
    <source>
        <dbReference type="ARBA" id="ARBA00022801"/>
    </source>
</evidence>
<feature type="domain" description="Response regulatory" evidence="10">
    <location>
        <begin position="519"/>
        <end position="634"/>
    </location>
</feature>
<sequence length="914" mass="101155">MAKNKALFNIAILIGALLLAASLFLYREHTQLSVYRNTMMHIGHNLLALRAQVTQDALNHRSDAYLIAASSVDLENEIEAIVEEYNSSDSHVFDFFRSDVENTLDGFCKAALQVTDGIDHLIGLIVVKDSVLTSMVNTVNNSSAGKDNDIQRGVLVKMLNTFSMSSEIQPELASIINTFQEIEKQKQELFTFLLSPEAFEFVEASEAQMVILLAKIRTTIIQLIAITFLIAFFVVLFYISRMKELDRHNKEYQASIDRVTRANEAKSLFLATMSHELRTPMNGVLGMAEIIKGEAKQESTREYAQMIMDSGQHLLTLLNDILDFSKIEQGKMVLEVAPFSIDKVLLQIEHTMKPLAENKQIELSIQNQLARNIKFIGDSSRLHQVLLNLVGNAIKFTDNGKVEIIVQLNSDAPRAILEIEVNDTGIGIDQSKLAHIFNPFEQAEVSTTRKFGGTGLGLSIVKQITDLMNGDITVSSKPDIGTQFKLSLPLPIESALPEIPQTPDNNIEVVQVSDTEPLNILLIENDRISANVIQRFLAPNNHNVIWAKNEHETINALDSESLDLVIAANGISGFSAKDAIKYIRNKLNLDTTIFAYTADLFPQAHEALIEAGAKLVLTKPLQGEELNGSIAKLQKKFSIKGIVKPVAERAAPSIKHSFEDSAITGEEITQSPMLIASKLSNEQTLELLMSFKSKFNSLSKQLLEASEEENIPQQAELLSNINDIATKFGMKNIQALTKTLHDSSMANKSPDAALVKKLVNHIHTNTRQAQYIICSLKNRACSLKQPELQKILIADDHHINVMVLKNLLKTMGYVNIDVAVNGEEAVNFAKQQEYSAIIMDYHMPIMSGLEATKIIKDKVSPNTNVIACTADVSPDATREFLDCGASQVILKPFNKRKLLGALANCSGCEHEVAS</sequence>
<dbReference type="Pfam" id="PF00512">
    <property type="entry name" value="HisKA"/>
    <property type="match status" value="1"/>
</dbReference>
<dbReference type="InterPro" id="IPR004358">
    <property type="entry name" value="Sig_transdc_His_kin-like_C"/>
</dbReference>
<keyword evidence="3 7" id="KW-0597">Phosphoprotein</keyword>
<dbReference type="PRINTS" id="PR00344">
    <property type="entry name" value="BCTRLSENSOR"/>
</dbReference>
<evidence type="ECO:0000256" key="7">
    <source>
        <dbReference type="PROSITE-ProRule" id="PRU00169"/>
    </source>
</evidence>
<evidence type="ECO:0000313" key="12">
    <source>
        <dbReference type="Proteomes" id="UP000838748"/>
    </source>
</evidence>
<dbReference type="SMART" id="SM00387">
    <property type="entry name" value="HATPase_c"/>
    <property type="match status" value="1"/>
</dbReference>
<evidence type="ECO:0000259" key="9">
    <source>
        <dbReference type="PROSITE" id="PS50109"/>
    </source>
</evidence>
<dbReference type="PANTHER" id="PTHR43047">
    <property type="entry name" value="TWO-COMPONENT HISTIDINE PROTEIN KINASE"/>
    <property type="match status" value="1"/>
</dbReference>
<dbReference type="Gene3D" id="1.10.287.130">
    <property type="match status" value="1"/>
</dbReference>
<dbReference type="SMART" id="SM00448">
    <property type="entry name" value="REC"/>
    <property type="match status" value="2"/>
</dbReference>
<accession>A0ABN8DZV1</accession>
<dbReference type="SUPFAM" id="SSF47384">
    <property type="entry name" value="Homodimeric domain of signal transducing histidine kinase"/>
    <property type="match status" value="1"/>
</dbReference>
<evidence type="ECO:0000313" key="11">
    <source>
        <dbReference type="EMBL" id="CAH0536571.1"/>
    </source>
</evidence>
<evidence type="ECO:0000256" key="2">
    <source>
        <dbReference type="ARBA" id="ARBA00012438"/>
    </source>
</evidence>
<dbReference type="CDD" id="cd00082">
    <property type="entry name" value="HisKA"/>
    <property type="match status" value="1"/>
</dbReference>
<dbReference type="InterPro" id="IPR003661">
    <property type="entry name" value="HisK_dim/P_dom"/>
</dbReference>
<evidence type="ECO:0000256" key="3">
    <source>
        <dbReference type="ARBA" id="ARBA00022553"/>
    </source>
</evidence>
<dbReference type="PROSITE" id="PS50110">
    <property type="entry name" value="RESPONSE_REGULATORY"/>
    <property type="match status" value="2"/>
</dbReference>
<dbReference type="EMBL" id="CAKLDM010000001">
    <property type="protein sequence ID" value="CAH0536571.1"/>
    <property type="molecule type" value="Genomic_DNA"/>
</dbReference>
<dbReference type="Gene3D" id="3.30.565.10">
    <property type="entry name" value="Histidine kinase-like ATPase, C-terminal domain"/>
    <property type="match status" value="1"/>
</dbReference>
<evidence type="ECO:0000256" key="5">
    <source>
        <dbReference type="ARBA" id="ARBA00022777"/>
    </source>
</evidence>
<dbReference type="InterPro" id="IPR036097">
    <property type="entry name" value="HisK_dim/P_sf"/>
</dbReference>
<feature type="domain" description="Response regulatory" evidence="10">
    <location>
        <begin position="790"/>
        <end position="906"/>
    </location>
</feature>
<dbReference type="Pfam" id="PF00072">
    <property type="entry name" value="Response_reg"/>
    <property type="match status" value="2"/>
</dbReference>
<organism evidence="11 12">
    <name type="scientific">Vibrio marisflavi CECT 7928</name>
    <dbReference type="NCBI Taxonomy" id="634439"/>
    <lineage>
        <taxon>Bacteria</taxon>
        <taxon>Pseudomonadati</taxon>
        <taxon>Pseudomonadota</taxon>
        <taxon>Gammaproteobacteria</taxon>
        <taxon>Vibrionales</taxon>
        <taxon>Vibrionaceae</taxon>
        <taxon>Vibrio</taxon>
    </lineage>
</organism>
<evidence type="ECO:0000256" key="4">
    <source>
        <dbReference type="ARBA" id="ARBA00022679"/>
    </source>
</evidence>
<dbReference type="RefSeq" id="WP_237359925.1">
    <property type="nucleotide sequence ID" value="NZ_CAKLDM010000001.1"/>
</dbReference>
<protein>
    <recommendedName>
        <fullName evidence="2">histidine kinase</fullName>
        <ecNumber evidence="2">2.7.13.3</ecNumber>
    </recommendedName>
</protein>
<keyword evidence="5 11" id="KW-0418">Kinase</keyword>
<comment type="caution">
    <text evidence="7">Lacks conserved residue(s) required for the propagation of feature annotation.</text>
</comment>
<dbReference type="GO" id="GO:0004673">
    <property type="term" value="F:protein histidine kinase activity"/>
    <property type="evidence" value="ECO:0007669"/>
    <property type="project" value="UniProtKB-EC"/>
</dbReference>
<keyword evidence="8" id="KW-0472">Membrane</keyword>
<dbReference type="InterPro" id="IPR011006">
    <property type="entry name" value="CheY-like_superfamily"/>
</dbReference>
<dbReference type="Pfam" id="PF02518">
    <property type="entry name" value="HATPase_c"/>
    <property type="match status" value="1"/>
</dbReference>
<dbReference type="SUPFAM" id="SSF52172">
    <property type="entry name" value="CheY-like"/>
    <property type="match status" value="2"/>
</dbReference>
<feature type="transmembrane region" description="Helical" evidence="8">
    <location>
        <begin position="219"/>
        <end position="239"/>
    </location>
</feature>
<dbReference type="Proteomes" id="UP000838748">
    <property type="component" value="Unassembled WGS sequence"/>
</dbReference>
<reference evidence="11" key="1">
    <citation type="submission" date="2021-11" db="EMBL/GenBank/DDBJ databases">
        <authorList>
            <person name="Rodrigo-Torres L."/>
            <person name="Arahal R. D."/>
            <person name="Lucena T."/>
        </authorList>
    </citation>
    <scope>NUCLEOTIDE SEQUENCE</scope>
    <source>
        <strain evidence="11">CECT 7928</strain>
    </source>
</reference>
<feature type="domain" description="Histidine kinase" evidence="9">
    <location>
        <begin position="272"/>
        <end position="492"/>
    </location>
</feature>
<dbReference type="CDD" id="cd16922">
    <property type="entry name" value="HATPase_EvgS-ArcB-TorS-like"/>
    <property type="match status" value="1"/>
</dbReference>
<comment type="catalytic activity">
    <reaction evidence="1">
        <text>ATP + protein L-histidine = ADP + protein N-phospho-L-histidine.</text>
        <dbReference type="EC" id="2.7.13.3"/>
    </reaction>
</comment>
<dbReference type="InterPro" id="IPR003594">
    <property type="entry name" value="HATPase_dom"/>
</dbReference>
<gene>
    <name evidence="11" type="primary">rcsC_6</name>
    <name evidence="11" type="ORF">VMF7928_00524</name>
</gene>